<comment type="caution">
    <text evidence="2">The sequence shown here is derived from an EMBL/GenBank/DDBJ whole genome shotgun (WGS) entry which is preliminary data.</text>
</comment>
<evidence type="ECO:0000259" key="1">
    <source>
        <dbReference type="Pfam" id="PF18643"/>
    </source>
</evidence>
<reference evidence="2" key="1">
    <citation type="submission" date="2020-10" db="EMBL/GenBank/DDBJ databases">
        <authorList>
            <person name="Gilroy R."/>
        </authorList>
    </citation>
    <scope>NUCLEOTIDE SEQUENCE</scope>
    <source>
        <strain evidence="2">CHK157-1446</strain>
    </source>
</reference>
<feature type="domain" description="BsaWI restriction endonuclease type 2" evidence="1">
    <location>
        <begin position="144"/>
        <end position="247"/>
    </location>
</feature>
<evidence type="ECO:0000313" key="2">
    <source>
        <dbReference type="EMBL" id="HIS24057.1"/>
    </source>
</evidence>
<dbReference type="Proteomes" id="UP000823982">
    <property type="component" value="Unassembled WGS sequence"/>
</dbReference>
<accession>A0A9D1JH44</accession>
<gene>
    <name evidence="2" type="ORF">IAD01_01470</name>
</gene>
<proteinExistence type="predicted"/>
<dbReference type="AlphaFoldDB" id="A0A9D1JH44"/>
<evidence type="ECO:0000313" key="3">
    <source>
        <dbReference type="Proteomes" id="UP000823982"/>
    </source>
</evidence>
<organism evidence="2 3">
    <name type="scientific">Candidatus Faeciplasma gallinarum</name>
    <dbReference type="NCBI Taxonomy" id="2840799"/>
    <lineage>
        <taxon>Bacteria</taxon>
        <taxon>Bacillati</taxon>
        <taxon>Bacillota</taxon>
        <taxon>Clostridia</taxon>
        <taxon>Eubacteriales</taxon>
        <taxon>Oscillospiraceae</taxon>
        <taxon>Oscillospiraceae incertae sedis</taxon>
        <taxon>Candidatus Faeciplasma</taxon>
    </lineage>
</organism>
<reference evidence="2" key="2">
    <citation type="journal article" date="2021" name="PeerJ">
        <title>Extensive microbial diversity within the chicken gut microbiome revealed by metagenomics and culture.</title>
        <authorList>
            <person name="Gilroy R."/>
            <person name="Ravi A."/>
            <person name="Getino M."/>
            <person name="Pursley I."/>
            <person name="Horton D.L."/>
            <person name="Alikhan N.F."/>
            <person name="Baker D."/>
            <person name="Gharbi K."/>
            <person name="Hall N."/>
            <person name="Watson M."/>
            <person name="Adriaenssens E.M."/>
            <person name="Foster-Nyarko E."/>
            <person name="Jarju S."/>
            <person name="Secka A."/>
            <person name="Antonio M."/>
            <person name="Oren A."/>
            <person name="Chaudhuri R.R."/>
            <person name="La Ragione R."/>
            <person name="Hildebrand F."/>
            <person name="Pallen M.J."/>
        </authorList>
    </citation>
    <scope>NUCLEOTIDE SEQUENCE</scope>
    <source>
        <strain evidence="2">CHK157-1446</strain>
    </source>
</reference>
<dbReference type="Pfam" id="PF18643">
    <property type="entry name" value="RE_BsaWI"/>
    <property type="match status" value="1"/>
</dbReference>
<dbReference type="InterPro" id="IPR041551">
    <property type="entry name" value="RE_BsaWI"/>
</dbReference>
<name>A0A9D1JH44_9FIRM</name>
<sequence length="292" mass="33169">MPQTFKEFCAEVYGNTYTAKQERLIAEAVAASRNGTISSSKAAEIETAAQKEAIKQATIAGIRHYADTEAALIWRAVYETHVHRKSGIDNADTIAKVVSADQSWKKSSGHAFEEMVKILGTAALQDSGIEIILQRDLHTIIKAGELDNEPRDISWLKEQIAASIFDLYAIVHKDGKQYCFGCIQSKTSIRDRVTRDREPSMQAMQSFFWSTVVVLDGEYLKNPKFVNMVNGGTAEHQHNGWHGMYVFSDQYTQGRIYPIDIDFTTFREHAIKAANYWLTQRQWFNMDWKAED</sequence>
<protein>
    <recommendedName>
        <fullName evidence="1">BsaWI restriction endonuclease type 2 domain-containing protein</fullName>
    </recommendedName>
</protein>
<dbReference type="EMBL" id="DVIR01000011">
    <property type="protein sequence ID" value="HIS24057.1"/>
    <property type="molecule type" value="Genomic_DNA"/>
</dbReference>